<dbReference type="InterPro" id="IPR016393">
    <property type="entry name" value="Rep_E1_papillomaV"/>
</dbReference>
<evidence type="ECO:0000256" key="8">
    <source>
        <dbReference type="ARBA" id="ARBA00022806"/>
    </source>
</evidence>
<evidence type="ECO:0000256" key="15">
    <source>
        <dbReference type="HAMAP-Rule" id="MF_04000"/>
    </source>
</evidence>
<dbReference type="InterPro" id="IPR046832">
    <property type="entry name" value="PPV_E1_DBD"/>
</dbReference>
<keyword evidence="4 15" id="KW-1048">Host nucleus</keyword>
<comment type="PTM">
    <text evidence="15">Phosphorylated.</text>
</comment>
<keyword evidence="10 15" id="KW-0238">DNA-binding</keyword>
<dbReference type="Pfam" id="PF00524">
    <property type="entry name" value="PPV_E1_N"/>
    <property type="match status" value="1"/>
</dbReference>
<dbReference type="HAMAP" id="MF_04000">
    <property type="entry name" value="PPV_E1"/>
    <property type="match status" value="1"/>
</dbReference>
<keyword evidence="11 15" id="KW-0413">Isomerase</keyword>
<evidence type="ECO:0000256" key="16">
    <source>
        <dbReference type="PIRNR" id="PIRNR003383"/>
    </source>
</evidence>
<dbReference type="InterPro" id="IPR027417">
    <property type="entry name" value="P-loop_NTPase"/>
</dbReference>
<keyword evidence="2 15" id="KW-0244">Early protein</keyword>
<dbReference type="Gene3D" id="1.10.10.510">
    <property type="entry name" value="Zinc finger, large T-antigen D1 domain"/>
    <property type="match status" value="1"/>
</dbReference>
<evidence type="ECO:0000256" key="9">
    <source>
        <dbReference type="ARBA" id="ARBA00022840"/>
    </source>
</evidence>
<evidence type="ECO:0000256" key="5">
    <source>
        <dbReference type="ARBA" id="ARBA00022705"/>
    </source>
</evidence>
<dbReference type="PROSITE" id="PS51206">
    <property type="entry name" value="SF3_HELICASE_1"/>
    <property type="match status" value="1"/>
</dbReference>
<keyword evidence="7 15" id="KW-0378">Hydrolase</keyword>
<dbReference type="GO" id="GO:0005524">
    <property type="term" value="F:ATP binding"/>
    <property type="evidence" value="ECO:0007669"/>
    <property type="project" value="UniProtKB-UniRule"/>
</dbReference>
<dbReference type="Proteomes" id="UP000289861">
    <property type="component" value="Segment"/>
</dbReference>
<feature type="short sequence motif" description="Nuclear localization signal" evidence="15">
    <location>
        <begin position="82"/>
        <end position="84"/>
    </location>
</feature>
<proteinExistence type="inferred from homology"/>
<keyword evidence="15" id="KW-0832">Ubl conjugation</keyword>
<comment type="subcellular location">
    <subcellularLocation>
        <location evidence="1 15">Host nucleus</location>
    </subcellularLocation>
</comment>
<dbReference type="Gene3D" id="3.40.1310.10">
    <property type="match status" value="1"/>
</dbReference>
<feature type="modified residue" description="Phosphoserine; by host" evidence="15">
    <location>
        <position position="88"/>
    </location>
</feature>
<evidence type="ECO:0000256" key="1">
    <source>
        <dbReference type="ARBA" id="ARBA00004147"/>
    </source>
</evidence>
<evidence type="ECO:0000313" key="18">
    <source>
        <dbReference type="EMBL" id="ATQ38416.1"/>
    </source>
</evidence>
<evidence type="ECO:0000256" key="14">
    <source>
        <dbReference type="ARBA" id="ARBA00093297"/>
    </source>
</evidence>
<feature type="cross-link" description="Glycyl lysine isopeptide (Lys-Gly) (interchain with G-Cter in SUMO)" evidence="15">
    <location>
        <position position="516"/>
    </location>
</feature>
<dbReference type="GO" id="GO:0016887">
    <property type="term" value="F:ATP hydrolysis activity"/>
    <property type="evidence" value="ECO:0007669"/>
    <property type="project" value="RHEA"/>
</dbReference>
<dbReference type="EC" id="5.6.2.4" evidence="15 16"/>
<gene>
    <name evidence="15 18" type="primary">E1</name>
</gene>
<evidence type="ECO:0000256" key="12">
    <source>
        <dbReference type="ARBA" id="ARBA00034617"/>
    </source>
</evidence>
<keyword evidence="8 15" id="KW-0347">Helicase</keyword>
<feature type="domain" description="SF3 helicase" evidence="17">
    <location>
        <begin position="409"/>
        <end position="559"/>
    </location>
</feature>
<dbReference type="GO" id="GO:0042025">
    <property type="term" value="C:host cell nucleus"/>
    <property type="evidence" value="ECO:0007669"/>
    <property type="project" value="UniProtKB-SubCell"/>
</dbReference>
<evidence type="ECO:0000256" key="6">
    <source>
        <dbReference type="ARBA" id="ARBA00022741"/>
    </source>
</evidence>
<dbReference type="Pfam" id="PF20450">
    <property type="entry name" value="PPV_E1_DBD"/>
    <property type="match status" value="1"/>
</dbReference>
<dbReference type="InterPro" id="IPR046935">
    <property type="entry name" value="PPV_E1_DBD_sf"/>
</dbReference>
<keyword evidence="9 15" id="KW-0067">ATP-binding</keyword>
<evidence type="ECO:0000256" key="11">
    <source>
        <dbReference type="ARBA" id="ARBA00023235"/>
    </source>
</evidence>
<comment type="function">
    <text evidence="14 15">ATP-dependent DNA 3'-5' helicase required for initiation of viral DNA replication. It forms a complex with the viral E2 protein. The E1-E2 complex binds to the replication origin which contains binding sites for both proteins. During the initial step, a dimer of E1 interacts with a dimer of protein E2 leading to a complex that binds the viral origin of replication with high specificity. Then, a second dimer of E1 displaces the E2 dimer in an ATP-dependent manner to form the E1 tetramer. Following this, two E1 monomers are added to each half of the site, which results in the formation of two E1 trimers on the viral ori. Subsequently, two hexamers will be created. The double hexamer acts as a bi-directional helicase machinery and unwinds the viral DNA and then recruits the host DNA polymerase to start replication.</text>
</comment>
<comment type="catalytic activity">
    <reaction evidence="12 15">
        <text>Couples ATP hydrolysis with the unwinding of duplex DNA by translocating in the 3'-5' direction.</text>
        <dbReference type="EC" id="5.6.2.4"/>
    </reaction>
</comment>
<evidence type="ECO:0000256" key="13">
    <source>
        <dbReference type="ARBA" id="ARBA00048988"/>
    </source>
</evidence>
<dbReference type="GO" id="GO:0006260">
    <property type="term" value="P:DNA replication"/>
    <property type="evidence" value="ECO:0007669"/>
    <property type="project" value="UniProtKB-UniRule"/>
</dbReference>
<dbReference type="GO" id="GO:0003677">
    <property type="term" value="F:DNA binding"/>
    <property type="evidence" value="ECO:0007669"/>
    <property type="project" value="UniProtKB-UniRule"/>
</dbReference>
<sequence length="606" mass="69701">MGDPNKGTETLENNENSEWFIVHEADCVDDSLNVLDELFEESTSDSVVSNLIDDDQVDQGNSLALFNSQITDDCNNAILYLKRKYIASPEKTIADISPRLAAVSISPQRNIKKRLLFQDSGIVDDEAENSDALAQVDVLAETSRHDNDRGNKDVLSFLKCTNFKAMFLAKFKELFAVSFTDLTRQFKSDKTCNDNWVLILYKVSDEIVESSKVILQNQCNYLQIIMYEIVTLYLLNFKTGKSRETVSKMFISLFNIDSLQILSEPPRTRSVAAALFFFTKRMSNACYHYGELPDWIKKLTMVNHQVAAAAETFDLSTMVQWAWDNKYTEEHEIAFKYAQLADIDCNAAAFLRSNQQARFVRDCTHMVRLYRRHEMRQMTMSEWINKCCNDCTSIGEWKTIAAYLRYENINVISFLTALRQWFKCIPKKNCMVFYGPPDTGKSYFAFSLINFLKGKVISMMNRQSQFWLMPLQDGKIGLLDDCTYQAWQFIDVNMRAALDGNYISLDSKHRAPAQMKLPPLLVTTNHDVMADLSLKYLHSRVTAFHFPSKMPIDDYGNPVYIINDETWKSFFIKLATQLDLQFEEDDESGRLERPFRLTAGSTPDSL</sequence>
<feature type="modified residue" description="Phosphoserine; by host" evidence="15">
    <location>
        <position position="97"/>
    </location>
</feature>
<evidence type="ECO:0000256" key="3">
    <source>
        <dbReference type="ARBA" id="ARBA00022553"/>
    </source>
</evidence>
<feature type="short sequence motif" description="Nuclear export signal" evidence="15">
    <location>
        <begin position="96"/>
        <end position="105"/>
    </location>
</feature>
<dbReference type="InterPro" id="IPR037102">
    <property type="entry name" value="Znf_lg_T-Ag_D1_dom_sf"/>
</dbReference>
<comment type="function">
    <text evidence="16">ATP-dependent DNA helicase required for initiation of viral DNA replication. It forms a complex with the viral E2 protein. The E1-E2 complex binds to the replication origin which contains binding sites for both proteins.</text>
</comment>
<evidence type="ECO:0000259" key="17">
    <source>
        <dbReference type="PROSITE" id="PS51206"/>
    </source>
</evidence>
<dbReference type="Gene3D" id="3.40.50.300">
    <property type="entry name" value="P-loop containing nucleotide triphosphate hydrolases"/>
    <property type="match status" value="1"/>
</dbReference>
<dbReference type="GO" id="GO:0043138">
    <property type="term" value="F:3'-5' DNA helicase activity"/>
    <property type="evidence" value="ECO:0007669"/>
    <property type="project" value="UniProtKB-UniRule"/>
</dbReference>
<keyword evidence="5 15" id="KW-0235">DNA replication</keyword>
<dbReference type="InterPro" id="IPR014000">
    <property type="entry name" value="PPV_DNA_helicase_E1_N"/>
</dbReference>
<evidence type="ECO:0000256" key="10">
    <source>
        <dbReference type="ARBA" id="ARBA00023125"/>
    </source>
</evidence>
<dbReference type="InterPro" id="IPR014015">
    <property type="entry name" value="Helicase_SF3_DNA-vir"/>
</dbReference>
<dbReference type="SUPFAM" id="SSF55464">
    <property type="entry name" value="Origin of replication-binding domain, RBD-like"/>
    <property type="match status" value="1"/>
</dbReference>
<accession>A0A2D2ALS7</accession>
<comment type="subunit">
    <text evidence="15">Can form hexamers. Interacts with E2 protein; this interaction increases E1 DNA binding specificity. Interacts with host DNA polymerase subunit POLA2. Interacts with host single stranded DNA-binding protein RPA1. Interacts with host TOP1; this interaction stimulates the enzymatic activity of TOP1.</text>
</comment>
<evidence type="ECO:0000256" key="4">
    <source>
        <dbReference type="ARBA" id="ARBA00022562"/>
    </source>
</evidence>
<protein>
    <recommendedName>
        <fullName evidence="15 16">Replication protein E1</fullName>
        <ecNumber evidence="15 16">5.6.2.4</ecNumber>
    </recommendedName>
    <alternativeName>
        <fullName evidence="15">ATP-dependent helicase E1</fullName>
    </alternativeName>
    <alternativeName>
        <fullName evidence="15">DNA 3'-5' helicase E1</fullName>
    </alternativeName>
</protein>
<dbReference type="PIRSF" id="PIRSF003383">
    <property type="entry name" value="Rep_E1_papillomaV"/>
    <property type="match status" value="1"/>
</dbReference>
<dbReference type="SUPFAM" id="SSF52540">
    <property type="entry name" value="P-loop containing nucleoside triphosphate hydrolases"/>
    <property type="match status" value="1"/>
</dbReference>
<dbReference type="EMBL" id="MF588725">
    <property type="protein sequence ID" value="ATQ38416.1"/>
    <property type="molecule type" value="Genomic_DNA"/>
</dbReference>
<comment type="PTM">
    <text evidence="15">Sumoylated.</text>
</comment>
<keyword evidence="6 15" id="KW-0547">Nucleotide-binding</keyword>
<reference evidence="18" key="1">
    <citation type="journal article" date="2018" name="MSphere">
        <title>Metagenomic Discovery of 83 New Human Papillomavirus Types in Patients with Immunodeficiency.</title>
        <authorList>
            <person name="Pastrana D.V."/>
            <person name="Peretti A."/>
            <person name="Welch N.L."/>
            <person name="Borgogna C."/>
            <person name="Olivero C."/>
            <person name="Badolato R."/>
            <person name="Notarangelo L.D."/>
            <person name="Gariglio M."/>
            <person name="FitzGerald P.C."/>
            <person name="McIntosh C.E."/>
            <person name="Reeves J."/>
            <person name="Starrett G.J."/>
            <person name="Bliskovsky V."/>
            <person name="Velez D."/>
            <person name="Brownell I."/>
            <person name="Yarchoan R."/>
            <person name="Wyvill K.M."/>
            <person name="Uldrick T.S."/>
            <person name="Maldarelli F."/>
            <person name="Lisco A."/>
            <person name="Sereti I."/>
            <person name="Gonzalez C.M."/>
            <person name="Androphy E.J."/>
            <person name="McBride A.A."/>
            <person name="Van Doorslaer K."/>
            <person name="Garcia F."/>
            <person name="Dvoretzky I."/>
            <person name="Liu J.S."/>
            <person name="Han J."/>
            <person name="Murphy P.M."/>
            <person name="McDermott D.H."/>
            <person name="Buck C.B."/>
        </authorList>
    </citation>
    <scope>NUCLEOTIDE SEQUENCE</scope>
    <source>
        <strain evidence="18">Gamma15_w18c134</strain>
    </source>
</reference>
<keyword evidence="15" id="KW-1017">Isopeptide bond</keyword>
<evidence type="ECO:0000256" key="2">
    <source>
        <dbReference type="ARBA" id="ARBA00022518"/>
    </source>
</evidence>
<dbReference type="Pfam" id="PF00519">
    <property type="entry name" value="PPV_E1_C"/>
    <property type="match status" value="1"/>
</dbReference>
<name>A0A2D2ALS7_9PAPI</name>
<organism evidence="18">
    <name type="scientific">Gammapapillomavirus 15</name>
    <dbReference type="NCBI Taxonomy" id="1513260"/>
    <lineage>
        <taxon>Viruses</taxon>
        <taxon>Monodnaviria</taxon>
        <taxon>Shotokuvirae</taxon>
        <taxon>Cossaviricota</taxon>
        <taxon>Papovaviricetes</taxon>
        <taxon>Zurhausenvirales</taxon>
        <taxon>Papillomaviridae</taxon>
        <taxon>Firstpapillomavirinae</taxon>
        <taxon>Gammapapillomavirus</taxon>
    </lineage>
</organism>
<feature type="binding site" evidence="15">
    <location>
        <begin position="435"/>
        <end position="442"/>
    </location>
    <ligand>
        <name>ATP</name>
        <dbReference type="ChEBI" id="CHEBI:30616"/>
    </ligand>
</feature>
<comment type="catalytic activity">
    <reaction evidence="13 15 16">
        <text>ATP + H2O = ADP + phosphate + H(+)</text>
        <dbReference type="Rhea" id="RHEA:13065"/>
        <dbReference type="ChEBI" id="CHEBI:15377"/>
        <dbReference type="ChEBI" id="CHEBI:15378"/>
        <dbReference type="ChEBI" id="CHEBI:30616"/>
        <dbReference type="ChEBI" id="CHEBI:43474"/>
        <dbReference type="ChEBI" id="CHEBI:456216"/>
        <dbReference type="EC" id="5.6.2.4"/>
    </reaction>
</comment>
<comment type="caution">
    <text evidence="15">Lacks conserved residue(s) required for the propagation of feature annotation.</text>
</comment>
<comment type="similarity">
    <text evidence="15 16">Belongs to the papillomaviridae E1 protein family.</text>
</comment>
<keyword evidence="3 15" id="KW-0597">Phosphoprotein</keyword>
<dbReference type="InterPro" id="IPR001177">
    <property type="entry name" value="PPV_DNA_helicase_E1_C"/>
</dbReference>
<evidence type="ECO:0000256" key="7">
    <source>
        <dbReference type="ARBA" id="ARBA00022801"/>
    </source>
</evidence>